<gene>
    <name evidence="2" type="ORF">HJG40_03195</name>
</gene>
<organism evidence="2 3">
    <name type="scientific">Acidithiobacillus concretivorus</name>
    <dbReference type="NCBI Taxonomy" id="3063952"/>
    <lineage>
        <taxon>Bacteria</taxon>
        <taxon>Pseudomonadati</taxon>
        <taxon>Pseudomonadota</taxon>
        <taxon>Acidithiobacillia</taxon>
        <taxon>Acidithiobacillales</taxon>
        <taxon>Acidithiobacillaceae</taxon>
        <taxon>Acidithiobacillus</taxon>
    </lineage>
</organism>
<dbReference type="RefSeq" id="WP_215862858.1">
    <property type="nucleotide sequence ID" value="NZ_JABELD010000021.1"/>
</dbReference>
<evidence type="ECO:0000256" key="1">
    <source>
        <dbReference type="SAM" id="MobiDB-lite"/>
    </source>
</evidence>
<proteinExistence type="predicted"/>
<accession>A0ABS5ZMF5</accession>
<dbReference type="Proteomes" id="UP001197028">
    <property type="component" value="Unassembled WGS sequence"/>
</dbReference>
<dbReference type="EMBL" id="JABELD010000021">
    <property type="protein sequence ID" value="MBU2737829.1"/>
    <property type="molecule type" value="Genomic_DNA"/>
</dbReference>
<name>A0ABS5ZMF5_9PROT</name>
<evidence type="ECO:0000313" key="3">
    <source>
        <dbReference type="Proteomes" id="UP001197028"/>
    </source>
</evidence>
<evidence type="ECO:0000313" key="2">
    <source>
        <dbReference type="EMBL" id="MBU2737829.1"/>
    </source>
</evidence>
<reference evidence="2 3" key="1">
    <citation type="journal article" date="2021" name="ISME J.">
        <title>Genomic evolution of the class Acidithiobacillia: deep-branching Proteobacteria living in extreme acidic conditions.</title>
        <authorList>
            <person name="Moya-Beltran A."/>
            <person name="Beard S."/>
            <person name="Rojas-Villalobos C."/>
            <person name="Issotta F."/>
            <person name="Gallardo Y."/>
            <person name="Ulloa R."/>
            <person name="Giaveno A."/>
            <person name="Degli Esposti M."/>
            <person name="Johnson D.B."/>
            <person name="Quatrini R."/>
        </authorList>
    </citation>
    <scope>NUCLEOTIDE SEQUENCE [LARGE SCALE GENOMIC DNA]</scope>
    <source>
        <strain evidence="2 3">ATCC 19703</strain>
    </source>
</reference>
<feature type="compositionally biased region" description="Low complexity" evidence="1">
    <location>
        <begin position="141"/>
        <end position="153"/>
    </location>
</feature>
<keyword evidence="3" id="KW-1185">Reference proteome</keyword>
<comment type="caution">
    <text evidence="2">The sequence shown here is derived from an EMBL/GenBank/DDBJ whole genome shotgun (WGS) entry which is preliminary data.</text>
</comment>
<feature type="region of interest" description="Disordered" evidence="1">
    <location>
        <begin position="137"/>
        <end position="159"/>
    </location>
</feature>
<protein>
    <submittedName>
        <fullName evidence="2">Response regulator</fullName>
    </submittedName>
</protein>
<sequence length="382" mass="42272">MTNNTPDNASILVRSLGMDTRKEAVFRMAFKMHTRRHYELMESGDDRVAHLSIVDIDGPGGTELATNLHQCEPEQRILVTTIASPADCIFPILQKPVRMETLFPALESLLLDTPRTPEKQDTNIKPIRPDIAVPVTSLHTQQASPSPAPQNAPEVPVAPSKPAPVLRPEEVQYFNPDEGLLGLLKIAQRDHGISIISDQNQRAIVRLDPSTDQAAALIDDEQLQQLCHVSAGHLQMRAPREADSGENSSLRHMSLQSLLWQVAAWTANGRLNQKLPLNAPVQLKQWPNLTRLPMLPDALRLAAFLARSPASPALTVKMLRIEPRDLFNFLAAADSLELLRYNTPENPGNIVRMPHDSASLETEIPAAKRSFLGRLLKRIAGI</sequence>